<dbReference type="Gene3D" id="3.40.50.1000">
    <property type="entry name" value="HAD superfamily/HAD-like"/>
    <property type="match status" value="1"/>
</dbReference>
<comment type="pathway">
    <text evidence="2">Organic acid metabolism; glycolate biosynthesis; glycolate from 2-phosphoglycolate: step 1/1.</text>
</comment>
<dbReference type="NCBIfam" id="TIGR01549">
    <property type="entry name" value="HAD-SF-IA-v1"/>
    <property type="match status" value="1"/>
</dbReference>
<dbReference type="Pfam" id="PF13419">
    <property type="entry name" value="HAD_2"/>
    <property type="match status" value="1"/>
</dbReference>
<dbReference type="PANTHER" id="PTHR43434">
    <property type="entry name" value="PHOSPHOGLYCOLATE PHOSPHATASE"/>
    <property type="match status" value="1"/>
</dbReference>
<dbReference type="EC" id="3.1.3.18" evidence="4"/>
<dbReference type="Proteomes" id="UP000011765">
    <property type="component" value="Chromosome"/>
</dbReference>
<comment type="catalytic activity">
    <reaction evidence="1">
        <text>2-phosphoglycolate + H2O = glycolate + phosphate</text>
        <dbReference type="Rhea" id="RHEA:14369"/>
        <dbReference type="ChEBI" id="CHEBI:15377"/>
        <dbReference type="ChEBI" id="CHEBI:29805"/>
        <dbReference type="ChEBI" id="CHEBI:43474"/>
        <dbReference type="ChEBI" id="CHEBI:58033"/>
        <dbReference type="EC" id="3.1.3.18"/>
    </reaction>
</comment>
<dbReference type="InterPro" id="IPR041492">
    <property type="entry name" value="HAD_2"/>
</dbReference>
<evidence type="ECO:0000313" key="6">
    <source>
        <dbReference type="Proteomes" id="UP000011765"/>
    </source>
</evidence>
<dbReference type="KEGG" id="tnr:Thena_1029"/>
<evidence type="ECO:0000256" key="3">
    <source>
        <dbReference type="ARBA" id="ARBA00006171"/>
    </source>
</evidence>
<dbReference type="HOGENOM" id="CLU_045011_19_1_9"/>
<dbReference type="GO" id="GO:0008967">
    <property type="term" value="F:phosphoglycolate phosphatase activity"/>
    <property type="evidence" value="ECO:0007669"/>
    <property type="project" value="UniProtKB-EC"/>
</dbReference>
<dbReference type="InterPro" id="IPR006439">
    <property type="entry name" value="HAD-SF_hydro_IA"/>
</dbReference>
<keyword evidence="6" id="KW-1185">Reference proteome</keyword>
<evidence type="ECO:0000256" key="1">
    <source>
        <dbReference type="ARBA" id="ARBA00000830"/>
    </source>
</evidence>
<dbReference type="SUPFAM" id="SSF56784">
    <property type="entry name" value="HAD-like"/>
    <property type="match status" value="1"/>
</dbReference>
<evidence type="ECO:0000256" key="4">
    <source>
        <dbReference type="ARBA" id="ARBA00013078"/>
    </source>
</evidence>
<dbReference type="SFLD" id="SFLDS00003">
    <property type="entry name" value="Haloacid_Dehalogenase"/>
    <property type="match status" value="1"/>
</dbReference>
<reference evidence="5 6" key="1">
    <citation type="submission" date="2011-04" db="EMBL/GenBank/DDBJ databases">
        <title>The complete genome of Thermodesulfobium narugense DSM 14796.</title>
        <authorList>
            <consortium name="US DOE Joint Genome Institute (JGI-PGF)"/>
            <person name="Lucas S."/>
            <person name="Han J."/>
            <person name="Lapidus A."/>
            <person name="Bruce D."/>
            <person name="Goodwin L."/>
            <person name="Pitluck S."/>
            <person name="Peters L."/>
            <person name="Kyrpides N."/>
            <person name="Mavromatis K."/>
            <person name="Pagani I."/>
            <person name="Ivanova N."/>
            <person name="Ovchinnikova G."/>
            <person name="Zhang X."/>
            <person name="Saunders L."/>
            <person name="Detter J.C."/>
            <person name="Tapia R."/>
            <person name="Han C."/>
            <person name="Land M."/>
            <person name="Hauser L."/>
            <person name="Markowitz V."/>
            <person name="Cheng J.-F."/>
            <person name="Hugenholtz P."/>
            <person name="Woyke T."/>
            <person name="Wu D."/>
            <person name="Spring S."/>
            <person name="Schroeder M."/>
            <person name="Brambilla E."/>
            <person name="Klenk H.-P."/>
            <person name="Eisen J.A."/>
        </authorList>
    </citation>
    <scope>NUCLEOTIDE SEQUENCE [LARGE SCALE GENOMIC DNA]</scope>
    <source>
        <strain evidence="5 6">DSM 14796</strain>
    </source>
</reference>
<gene>
    <name evidence="5" type="ORF">Thena_1029</name>
</gene>
<dbReference type="InterPro" id="IPR050155">
    <property type="entry name" value="HAD-like_hydrolase_sf"/>
</dbReference>
<dbReference type="AlphaFoldDB" id="M1E7I3"/>
<dbReference type="InterPro" id="IPR036412">
    <property type="entry name" value="HAD-like_sf"/>
</dbReference>
<dbReference type="Gene3D" id="1.10.150.240">
    <property type="entry name" value="Putative phosphatase, domain 2"/>
    <property type="match status" value="1"/>
</dbReference>
<accession>M1E7I3</accession>
<keyword evidence="5" id="KW-0378">Hydrolase</keyword>
<protein>
    <recommendedName>
        <fullName evidence="4">phosphoglycolate phosphatase</fullName>
        <ecNumber evidence="4">3.1.3.18</ecNumber>
    </recommendedName>
</protein>
<evidence type="ECO:0000313" key="5">
    <source>
        <dbReference type="EMBL" id="AEE14658.1"/>
    </source>
</evidence>
<dbReference type="OrthoDB" id="9807630at2"/>
<dbReference type="EMBL" id="CP002690">
    <property type="protein sequence ID" value="AEE14658.1"/>
    <property type="molecule type" value="Genomic_DNA"/>
</dbReference>
<evidence type="ECO:0000256" key="2">
    <source>
        <dbReference type="ARBA" id="ARBA00004818"/>
    </source>
</evidence>
<sequence length="222" mass="25515">MSIKNSIKGIVFDFDGTLVDTLEDIAISANQALIENNLEPYPIENYKNFVGEGSEVLIERIIPKELYSEELKSKLLKTYSEIYRKNWSKNSRPYEGIYEVLDYLREKNYKVAILSNKPDPFTKEMAHFFFRDFPFIKVLGARPHIPKKPNPKAIYEIISFSNLVRDNWSMIGDTAIDILTAKNAEILPIGALWGFRPDEVSKEKGAVHIKKPMDIISILNND</sequence>
<dbReference type="PRINTS" id="PR00413">
    <property type="entry name" value="HADHALOGNASE"/>
</dbReference>
<dbReference type="eggNOG" id="COG0546">
    <property type="taxonomic scope" value="Bacteria"/>
</dbReference>
<dbReference type="RefSeq" id="WP_013756381.1">
    <property type="nucleotide sequence ID" value="NC_015499.1"/>
</dbReference>
<dbReference type="GO" id="GO:0005829">
    <property type="term" value="C:cytosol"/>
    <property type="evidence" value="ECO:0007669"/>
    <property type="project" value="TreeGrafter"/>
</dbReference>
<proteinExistence type="inferred from homology"/>
<dbReference type="PANTHER" id="PTHR43434:SF1">
    <property type="entry name" value="PHOSPHOGLYCOLATE PHOSPHATASE"/>
    <property type="match status" value="1"/>
</dbReference>
<name>M1E7I3_9BACT</name>
<organism evidence="5 6">
    <name type="scientific">Thermodesulfobium narugense DSM 14796</name>
    <dbReference type="NCBI Taxonomy" id="747365"/>
    <lineage>
        <taxon>Bacteria</taxon>
        <taxon>Pseudomonadati</taxon>
        <taxon>Thermodesulfobiota</taxon>
        <taxon>Thermodesulfobiia</taxon>
        <taxon>Thermodesulfobiales</taxon>
        <taxon>Thermodesulfobiaceae</taxon>
        <taxon>Thermodesulfobium</taxon>
    </lineage>
</organism>
<dbReference type="InterPro" id="IPR023198">
    <property type="entry name" value="PGP-like_dom2"/>
</dbReference>
<dbReference type="GO" id="GO:0006281">
    <property type="term" value="P:DNA repair"/>
    <property type="evidence" value="ECO:0007669"/>
    <property type="project" value="TreeGrafter"/>
</dbReference>
<dbReference type="SFLD" id="SFLDG01129">
    <property type="entry name" value="C1.5:_HAD__Beta-PGM__Phosphata"/>
    <property type="match status" value="1"/>
</dbReference>
<dbReference type="InterPro" id="IPR023214">
    <property type="entry name" value="HAD_sf"/>
</dbReference>
<comment type="similarity">
    <text evidence="3">Belongs to the HAD-like hydrolase superfamily. CbbY/CbbZ/Gph/YieH family.</text>
</comment>
<dbReference type="STRING" id="747365.Thena_1029"/>